<dbReference type="Proteomes" id="UP000617628">
    <property type="component" value="Unassembled WGS sequence"/>
</dbReference>
<evidence type="ECO:0000313" key="3">
    <source>
        <dbReference type="Proteomes" id="UP000617628"/>
    </source>
</evidence>
<dbReference type="Gene3D" id="3.90.1300.10">
    <property type="entry name" value="Amidase signature (AS) domain"/>
    <property type="match status" value="1"/>
</dbReference>
<dbReference type="SUPFAM" id="SSF75304">
    <property type="entry name" value="Amidase signature (AS) enzymes"/>
    <property type="match status" value="1"/>
</dbReference>
<dbReference type="PANTHER" id="PTHR46310:SF7">
    <property type="entry name" value="AMIDASE 1"/>
    <property type="match status" value="1"/>
</dbReference>
<comment type="caution">
    <text evidence="2">The sequence shown here is derived from an EMBL/GenBank/DDBJ whole genome shotgun (WGS) entry which is preliminary data.</text>
</comment>
<dbReference type="EMBL" id="JAENIL010000004">
    <property type="protein sequence ID" value="MBK1875853.1"/>
    <property type="molecule type" value="Genomic_DNA"/>
</dbReference>
<dbReference type="Pfam" id="PF01425">
    <property type="entry name" value="Amidase"/>
    <property type="match status" value="1"/>
</dbReference>
<sequence>MNQKPMDLNAWKERAANSPASAAKQFLKQIESIPSRIRKSIIATTPSLEGLSTAFEVSSQSPELPLAGVPFLLKDLYDIPGFPTTASSSFLSEIRPTPSEESSLSRSFREQGAVFAGKTQLNEFAYGLSGENLHYGNCPHPLFPDRLSGGSSSGSAWAVKSGLVPIATGTDTGGSIRVPAAWCDIFGLRLSPNHWSTQGCFPLAPSFDTAGWFCASATDMALSIETLVKPTKVTDGAPKGINLIDTVPELCPESRRKMQTLLEKIGAVTSEEATQAYQDATRSVALHYAVLQSIEALGVHQEWLDDRQKQYDFPVWQRIERARHWSEEQVKAASLCEQRIKRFFNDCLDNYDFVAIPATQSPAITASQHTEEFRARLLEITAPGSFSRLPILTIPIRLKNGLSSGLQILYKENHSDLPLRVLRLLN</sequence>
<organism evidence="2 3">
    <name type="scientific">Pelagicoccus mobilis</name>
    <dbReference type="NCBI Taxonomy" id="415221"/>
    <lineage>
        <taxon>Bacteria</taxon>
        <taxon>Pseudomonadati</taxon>
        <taxon>Verrucomicrobiota</taxon>
        <taxon>Opitutia</taxon>
        <taxon>Puniceicoccales</taxon>
        <taxon>Pelagicoccaceae</taxon>
        <taxon>Pelagicoccus</taxon>
    </lineage>
</organism>
<dbReference type="PANTHER" id="PTHR46310">
    <property type="entry name" value="AMIDASE 1"/>
    <property type="match status" value="1"/>
</dbReference>
<keyword evidence="3" id="KW-1185">Reference proteome</keyword>
<proteinExistence type="predicted"/>
<gene>
    <name evidence="2" type="ORF">JIN87_03175</name>
</gene>
<evidence type="ECO:0000259" key="1">
    <source>
        <dbReference type="Pfam" id="PF01425"/>
    </source>
</evidence>
<name>A0A934RYH1_9BACT</name>
<evidence type="ECO:0000313" key="2">
    <source>
        <dbReference type="EMBL" id="MBK1875853.1"/>
    </source>
</evidence>
<dbReference type="InterPro" id="IPR023631">
    <property type="entry name" value="Amidase_dom"/>
</dbReference>
<feature type="domain" description="Amidase" evidence="1">
    <location>
        <begin position="24"/>
        <end position="409"/>
    </location>
</feature>
<protein>
    <submittedName>
        <fullName evidence="2">Amidase</fullName>
    </submittedName>
</protein>
<dbReference type="RefSeq" id="WP_200354068.1">
    <property type="nucleotide sequence ID" value="NZ_JAENIL010000004.1"/>
</dbReference>
<dbReference type="AlphaFoldDB" id="A0A934RYH1"/>
<accession>A0A934RYH1</accession>
<reference evidence="2" key="1">
    <citation type="submission" date="2021-01" db="EMBL/GenBank/DDBJ databases">
        <title>Modified the classification status of verrucomicrobia.</title>
        <authorList>
            <person name="Feng X."/>
        </authorList>
    </citation>
    <scope>NUCLEOTIDE SEQUENCE</scope>
    <source>
        <strain evidence="2">KCTC 13126</strain>
    </source>
</reference>
<dbReference type="InterPro" id="IPR036928">
    <property type="entry name" value="AS_sf"/>
</dbReference>